<gene>
    <name evidence="3" type="ORF">SAMN05444394_0529</name>
</gene>
<evidence type="ECO:0000259" key="2">
    <source>
        <dbReference type="Pfam" id="PF13476"/>
    </source>
</evidence>
<dbReference type="OrthoDB" id="9805802at2"/>
<dbReference type="InterPro" id="IPR038729">
    <property type="entry name" value="Rad50/SbcC_AAA"/>
</dbReference>
<dbReference type="InterPro" id="IPR027417">
    <property type="entry name" value="P-loop_NTPase"/>
</dbReference>
<feature type="domain" description="Rad50/SbcC-type AAA" evidence="2">
    <location>
        <begin position="84"/>
        <end position="319"/>
    </location>
</feature>
<name>A0A1N6D9J7_9BACT</name>
<dbReference type="SUPFAM" id="SSF52540">
    <property type="entry name" value="P-loop containing nucleoside triphosphate hydrolases"/>
    <property type="match status" value="1"/>
</dbReference>
<dbReference type="STRING" id="226505.SAMN05444394_0529"/>
<keyword evidence="1" id="KW-0175">Coiled coil</keyword>
<evidence type="ECO:0000313" key="4">
    <source>
        <dbReference type="Proteomes" id="UP000185221"/>
    </source>
</evidence>
<reference evidence="4" key="1">
    <citation type="submission" date="2016-11" db="EMBL/GenBank/DDBJ databases">
        <authorList>
            <person name="Varghese N."/>
            <person name="Submissions S."/>
        </authorList>
    </citation>
    <scope>NUCLEOTIDE SEQUENCE [LARGE SCALE GENOMIC DNA]</scope>
    <source>
        <strain evidence="4">DSM 15292</strain>
    </source>
</reference>
<dbReference type="RefSeq" id="WP_074223276.1">
    <property type="nucleotide sequence ID" value="NZ_FSRC01000001.1"/>
</dbReference>
<evidence type="ECO:0000256" key="1">
    <source>
        <dbReference type="SAM" id="Coils"/>
    </source>
</evidence>
<dbReference type="Pfam" id="PF13476">
    <property type="entry name" value="AAA_23"/>
    <property type="match status" value="1"/>
</dbReference>
<dbReference type="EMBL" id="FSRC01000001">
    <property type="protein sequence ID" value="SIN67363.1"/>
    <property type="molecule type" value="Genomic_DNA"/>
</dbReference>
<dbReference type="Proteomes" id="UP000185221">
    <property type="component" value="Unassembled WGS sequence"/>
</dbReference>
<organism evidence="3 4">
    <name type="scientific">Algoriphagus halophilus</name>
    <dbReference type="NCBI Taxonomy" id="226505"/>
    <lineage>
        <taxon>Bacteria</taxon>
        <taxon>Pseudomonadati</taxon>
        <taxon>Bacteroidota</taxon>
        <taxon>Cytophagia</taxon>
        <taxon>Cytophagales</taxon>
        <taxon>Cyclobacteriaceae</taxon>
        <taxon>Algoriphagus</taxon>
    </lineage>
</organism>
<proteinExistence type="predicted"/>
<dbReference type="Gene3D" id="3.40.50.300">
    <property type="entry name" value="P-loop containing nucleotide triphosphate hydrolases"/>
    <property type="match status" value="2"/>
</dbReference>
<evidence type="ECO:0000313" key="3">
    <source>
        <dbReference type="EMBL" id="SIN67363.1"/>
    </source>
</evidence>
<sequence length="802" mass="94086">MIKNKDIFLKELANEPELQKNTVSLVFALNSNIDISKKEKFVEYVLPFYERLKETKREALEIIETDETEIIERYRNKDFRIKDVKLSAIRGFPKSNKPFGIDFCNERAEPQSMILLGTNGSGKSSIYEAIEYTFCRRVGEAELRTFKDCIDNDKWFENYLAHFNYGFSESICRININQSDFKPFNIHEESIPSIVRQKVNPDTHFISDFDIYYKGRLDYENGNDKSFHYTIAKSLGLTELLEFEKNIKSFIYYKRQTESRRITALQKENKSSKESIETSKKALIEKNNLLDSVLKKQKNNDDEKKVRDLFEMLNTLKQNYFSFNFEFDDFIFKIATYRESYKEFIAIKVKGDYKESQFLSMGLELLKESENCPFCRNSKDEIDAISLNVKTRIEKIESLNKVTQKLNNSFNQITEQLSNLINQINLARNKINEETKTLKDKVDFLELLEIENKFLSNISSLVGSDMFSEGQNLEENPNYIKDKFSFLFNYLKSNTDFINNQLFNYVVNDIPALFERRNVIISNIEKKISEKSQNQSISEQSIELKKDIHDLNIKIVNFEKDIVKNESEIMSLQQELARFDTIKSETAAYLEFYHKKLNNEVEKAFAPIKLIVEEILEYYFTTMDNRDVHIEISKRPETVDEETGEVLSEIITAYAIPKDKTIQPLPVKKYLNTFHYRLFSTMVGISIAIASRINTGINLPLVLDDIFYASDFKNKTTVQNFIKSLFKIFEDFTPNLPLQLILFTHDELVFESAINAAAENQVNDISFSRLFPHFDSKEKNDYLNIIYKIPTYLPQKIYNKFY</sequence>
<keyword evidence="4" id="KW-1185">Reference proteome</keyword>
<protein>
    <submittedName>
        <fullName evidence="3">AAA domain-containing protein</fullName>
    </submittedName>
</protein>
<dbReference type="AlphaFoldDB" id="A0A1N6D9J7"/>
<feature type="coiled-coil region" evidence="1">
    <location>
        <begin position="403"/>
        <end position="437"/>
    </location>
</feature>
<accession>A0A1N6D9J7</accession>